<reference evidence="2 3" key="1">
    <citation type="submission" date="2019-01" db="EMBL/GenBank/DDBJ databases">
        <title>Sequencing of cultivated peanut Arachis hypogaea provides insights into genome evolution and oil improvement.</title>
        <authorList>
            <person name="Chen X."/>
        </authorList>
    </citation>
    <scope>NUCLEOTIDE SEQUENCE [LARGE SCALE GENOMIC DNA]</scope>
    <source>
        <strain evidence="3">cv. Fuhuasheng</strain>
        <tissue evidence="2">Leaves</tissue>
    </source>
</reference>
<dbReference type="InterPro" id="IPR018289">
    <property type="entry name" value="MULE_transposase_dom"/>
</dbReference>
<comment type="caution">
    <text evidence="2">The sequence shown here is derived from an EMBL/GenBank/DDBJ whole genome shotgun (WGS) entry which is preliminary data.</text>
</comment>
<dbReference type="EMBL" id="SDMP01000013">
    <property type="protein sequence ID" value="RYR21368.1"/>
    <property type="molecule type" value="Genomic_DNA"/>
</dbReference>
<dbReference type="PANTHER" id="PTHR31973">
    <property type="entry name" value="POLYPROTEIN, PUTATIVE-RELATED"/>
    <property type="match status" value="1"/>
</dbReference>
<sequence length="291" mass="33463">MMVKFDITINIKVLRGSVENHFGYKASYKKVWLAKQRVIARIYGDWEESDNELPRWLFTMQMYLPGTWVQPVTQPWPGSADTVMFHRVFWTFSPCVEAFKHYKPLLSIDGTHLYGKYGGTLLMAIAQDGNANILPIAFAVVEGETKEAWASFLSYLREHVTPQPGILVISDRHKSIDGTLNTEGSLWKPPHAFQAFCTRHIASNFMIHFKNKDLKKVLINAAYLKSQHELAYYFGRLEEMPRSQWAQYADEGRQFDHTSPNPSSPPYNRPVIQLGTIIVKSIMSWVSNMGW</sequence>
<name>A0A445A4N6_ARAHY</name>
<proteinExistence type="predicted"/>
<dbReference type="AlphaFoldDB" id="A0A445A4N6"/>
<keyword evidence="3" id="KW-1185">Reference proteome</keyword>
<gene>
    <name evidence="2" type="ORF">Ahy_B03g066655</name>
</gene>
<organism evidence="2 3">
    <name type="scientific">Arachis hypogaea</name>
    <name type="common">Peanut</name>
    <dbReference type="NCBI Taxonomy" id="3818"/>
    <lineage>
        <taxon>Eukaryota</taxon>
        <taxon>Viridiplantae</taxon>
        <taxon>Streptophyta</taxon>
        <taxon>Embryophyta</taxon>
        <taxon>Tracheophyta</taxon>
        <taxon>Spermatophyta</taxon>
        <taxon>Magnoliopsida</taxon>
        <taxon>eudicotyledons</taxon>
        <taxon>Gunneridae</taxon>
        <taxon>Pentapetalae</taxon>
        <taxon>rosids</taxon>
        <taxon>fabids</taxon>
        <taxon>Fabales</taxon>
        <taxon>Fabaceae</taxon>
        <taxon>Papilionoideae</taxon>
        <taxon>50 kb inversion clade</taxon>
        <taxon>dalbergioids sensu lato</taxon>
        <taxon>Dalbergieae</taxon>
        <taxon>Pterocarpus clade</taxon>
        <taxon>Arachis</taxon>
    </lineage>
</organism>
<dbReference type="Proteomes" id="UP000289738">
    <property type="component" value="Chromosome B03"/>
</dbReference>
<dbReference type="Pfam" id="PF10551">
    <property type="entry name" value="MULE"/>
    <property type="match status" value="1"/>
</dbReference>
<evidence type="ECO:0000313" key="2">
    <source>
        <dbReference type="EMBL" id="RYR21368.1"/>
    </source>
</evidence>
<dbReference type="PANTHER" id="PTHR31973:SF195">
    <property type="entry name" value="MUDR FAMILY TRANSPOSASE"/>
    <property type="match status" value="1"/>
</dbReference>
<evidence type="ECO:0000313" key="3">
    <source>
        <dbReference type="Proteomes" id="UP000289738"/>
    </source>
</evidence>
<accession>A0A445A4N6</accession>
<evidence type="ECO:0000259" key="1">
    <source>
        <dbReference type="Pfam" id="PF10551"/>
    </source>
</evidence>
<dbReference type="STRING" id="3818.A0A445A4N6"/>
<feature type="domain" description="MULE transposase" evidence="1">
    <location>
        <begin position="106"/>
        <end position="204"/>
    </location>
</feature>
<protein>
    <recommendedName>
        <fullName evidence="1">MULE transposase domain-containing protein</fullName>
    </recommendedName>
</protein>